<protein>
    <recommendedName>
        <fullName evidence="4">Right handed beta helix domain-containing protein</fullName>
    </recommendedName>
</protein>
<dbReference type="SUPFAM" id="SSF51126">
    <property type="entry name" value="Pectin lyase-like"/>
    <property type="match status" value="1"/>
</dbReference>
<feature type="chain" id="PRO_5008532416" description="Right handed beta helix domain-containing protein" evidence="1">
    <location>
        <begin position="30"/>
        <end position="498"/>
    </location>
</feature>
<accession>A0A1B1Y3K4</accession>
<dbReference type="Proteomes" id="UP000092967">
    <property type="component" value="Chromosome"/>
</dbReference>
<dbReference type="STRING" id="1790137.AXE80_03210"/>
<name>A0A1B1Y3K4_9FLAO</name>
<dbReference type="InterPro" id="IPR006626">
    <property type="entry name" value="PbH1"/>
</dbReference>
<dbReference type="RefSeq" id="WP_068824455.1">
    <property type="nucleotide sequence ID" value="NZ_CP014224.1"/>
</dbReference>
<keyword evidence="3" id="KW-1185">Reference proteome</keyword>
<dbReference type="EMBL" id="CP014224">
    <property type="protein sequence ID" value="ANW95356.1"/>
    <property type="molecule type" value="Genomic_DNA"/>
</dbReference>
<dbReference type="AlphaFoldDB" id="A0A1B1Y3K4"/>
<evidence type="ECO:0000256" key="1">
    <source>
        <dbReference type="SAM" id="SignalP"/>
    </source>
</evidence>
<dbReference type="OrthoDB" id="1415361at2"/>
<gene>
    <name evidence="2" type="ORF">AXE80_03210</name>
</gene>
<evidence type="ECO:0000313" key="2">
    <source>
        <dbReference type="EMBL" id="ANW95356.1"/>
    </source>
</evidence>
<dbReference type="InterPro" id="IPR012334">
    <property type="entry name" value="Pectin_lyas_fold"/>
</dbReference>
<evidence type="ECO:0008006" key="4">
    <source>
        <dbReference type="Google" id="ProtNLM"/>
    </source>
</evidence>
<dbReference type="PROSITE" id="PS51257">
    <property type="entry name" value="PROKAR_LIPOPROTEIN"/>
    <property type="match status" value="1"/>
</dbReference>
<proteinExistence type="predicted"/>
<reference evidence="2 3" key="1">
    <citation type="submission" date="2016-02" db="EMBL/GenBank/DDBJ databases">
        <authorList>
            <person name="Wen L."/>
            <person name="He K."/>
            <person name="Yang H."/>
        </authorList>
    </citation>
    <scope>NUCLEOTIDE SEQUENCE [LARGE SCALE GENOMIC DNA]</scope>
    <source>
        <strain evidence="2 3">CZ1127</strain>
    </source>
</reference>
<dbReference type="Gene3D" id="2.160.20.10">
    <property type="entry name" value="Single-stranded right-handed beta-helix, Pectin lyase-like"/>
    <property type="match status" value="1"/>
</dbReference>
<dbReference type="KEGG" id="wfu:AXE80_03210"/>
<organism evidence="2 3">
    <name type="scientific">Wenyingzhuangia fucanilytica</name>
    <dbReference type="NCBI Taxonomy" id="1790137"/>
    <lineage>
        <taxon>Bacteria</taxon>
        <taxon>Pseudomonadati</taxon>
        <taxon>Bacteroidota</taxon>
        <taxon>Flavobacteriia</taxon>
        <taxon>Flavobacteriales</taxon>
        <taxon>Flavobacteriaceae</taxon>
        <taxon>Wenyingzhuangia</taxon>
    </lineage>
</organism>
<dbReference type="InterPro" id="IPR011050">
    <property type="entry name" value="Pectin_lyase_fold/virulence"/>
</dbReference>
<dbReference type="SMART" id="SM00710">
    <property type="entry name" value="PbH1"/>
    <property type="match status" value="4"/>
</dbReference>
<feature type="signal peptide" evidence="1">
    <location>
        <begin position="1"/>
        <end position="29"/>
    </location>
</feature>
<keyword evidence="1" id="KW-0732">Signal</keyword>
<evidence type="ECO:0000313" key="3">
    <source>
        <dbReference type="Proteomes" id="UP000092967"/>
    </source>
</evidence>
<sequence length="498" mass="54727">MNTLKLKNVLFLSLVVLFTSVLTTSCVNRVQPEEFDNDREKDLPQEPSYGDDTIRVASIAQLRKAAIRNNKTIIMVPGEYTAEGTMPQDPKTIYHFSGSNNKFIFKDATIITPTEVLRGMGPGNTHEFATYRIDGSNITIEGGTFKNTGWDHPYKSLSEFEVQGNDISFLGCNIYVQGSKPYGYGDYYGKGSPFYTPLYKHAAMSILGDNVIVDGCDFKVYAFGHGIHIHGSQNTIIRNNTMEGILRPTNEIYEETEATHPGSPAVSFDYKIWFPEEKRGDAIPRDEMLSLTEDGIRAYLDGTDVNGVNRRTGDILVENNFVDKMRSGVAMAIASGKVTVKGNTIINCDTAYSLSSDDEVTADNKGNVAYGPLLSMPYDHKRNSQIVLTLIDPNEGTMGTHNFAEITGSGHNIRFIDETTDPNANLRPIWIGVAHEYSSDESDPDASVDGYNAKDIIINNETKNPIVFGQYSSGTTGTTKGVITSDDGTNNSVTVVTE</sequence>